<dbReference type="InterPro" id="IPR003594">
    <property type="entry name" value="HATPase_dom"/>
</dbReference>
<evidence type="ECO:0000313" key="11">
    <source>
        <dbReference type="EMBL" id="OAH51804.1"/>
    </source>
</evidence>
<keyword evidence="5" id="KW-0808">Transferase</keyword>
<evidence type="ECO:0000256" key="5">
    <source>
        <dbReference type="ARBA" id="ARBA00022679"/>
    </source>
</evidence>
<feature type="transmembrane region" description="Helical" evidence="9">
    <location>
        <begin position="99"/>
        <end position="127"/>
    </location>
</feature>
<dbReference type="Gene3D" id="3.30.565.10">
    <property type="entry name" value="Histidine kinase-like ATPase, C-terminal domain"/>
    <property type="match status" value="1"/>
</dbReference>
<dbReference type="GO" id="GO:0000155">
    <property type="term" value="F:phosphorelay sensor kinase activity"/>
    <property type="evidence" value="ECO:0007669"/>
    <property type="project" value="InterPro"/>
</dbReference>
<comment type="subcellular location">
    <subcellularLocation>
        <location evidence="2">Cell membrane</location>
    </subcellularLocation>
</comment>
<dbReference type="Gene3D" id="1.10.287.130">
    <property type="match status" value="1"/>
</dbReference>
<dbReference type="InterPro" id="IPR003661">
    <property type="entry name" value="HisK_dim/P_dom"/>
</dbReference>
<protein>
    <recommendedName>
        <fullName evidence="3">histidine kinase</fullName>
        <ecNumber evidence="3">2.7.13.3</ecNumber>
    </recommendedName>
</protein>
<comment type="catalytic activity">
    <reaction evidence="1">
        <text>ATP + protein L-histidine = ADP + protein N-phospho-L-histidine.</text>
        <dbReference type="EC" id="2.7.13.3"/>
    </reaction>
</comment>
<dbReference type="InterPro" id="IPR036890">
    <property type="entry name" value="HATPase_C_sf"/>
</dbReference>
<dbReference type="InterPro" id="IPR004358">
    <property type="entry name" value="Sig_transdc_His_kin-like_C"/>
</dbReference>
<keyword evidence="7" id="KW-0902">Two-component regulatory system</keyword>
<dbReference type="SMART" id="SM00388">
    <property type="entry name" value="HisKA"/>
    <property type="match status" value="1"/>
</dbReference>
<keyword evidence="4" id="KW-0597">Phosphoprotein</keyword>
<dbReference type="SUPFAM" id="SSF55874">
    <property type="entry name" value="ATPase domain of HSP90 chaperone/DNA topoisomerase II/histidine kinase"/>
    <property type="match status" value="1"/>
</dbReference>
<dbReference type="CDD" id="cd16922">
    <property type="entry name" value="HATPase_EvgS-ArcB-TorS-like"/>
    <property type="match status" value="1"/>
</dbReference>
<feature type="domain" description="Histidine kinase" evidence="10">
    <location>
        <begin position="345"/>
        <end position="559"/>
    </location>
</feature>
<dbReference type="PRINTS" id="PR00344">
    <property type="entry name" value="BCTRLSENSOR"/>
</dbReference>
<dbReference type="PROSITE" id="PS50109">
    <property type="entry name" value="HIS_KIN"/>
    <property type="match status" value="1"/>
</dbReference>
<dbReference type="AlphaFoldDB" id="A0A177KF68"/>
<dbReference type="SMART" id="SM00387">
    <property type="entry name" value="HATPase_c"/>
    <property type="match status" value="1"/>
</dbReference>
<dbReference type="OrthoDB" id="9757990at2"/>
<dbReference type="PANTHER" id="PTHR43047">
    <property type="entry name" value="TWO-COMPONENT HISTIDINE PROTEIN KINASE"/>
    <property type="match status" value="1"/>
</dbReference>
<feature type="transmembrane region" description="Helical" evidence="9">
    <location>
        <begin position="48"/>
        <end position="66"/>
    </location>
</feature>
<sequence length="575" mass="61428">MAHADQDAASADRAPAPPPAPGERPHRASRPRVPLTELRDRVVANNQILLTAIVAGIFLSGFPGGWLAQASSFAAGVVLIVVAALASLAVPWSRIPPSWVAIVPVVDIVAIGLMRISDVPGIALLWAFPTMWLSSLGRIWLIVGCVGSISAYWIALALAPSFEFTWGIIVLPAVVIAIGVSTYNGTRRFQAQRALLDKQNVRLAAALRHASRQEQLLTEVLDTVDFGVLRIGTDGEITFVNDALGKFQQRIPSFGRIDATQTIYAADGETPLAPHERPLARILRGETFSDLVVWYPVSESRRAAISLTARRMKDADGRPAGIVLVARDVSEERTALKARDSLVASVSHELRTPLTSIIGYLELVLDHEDLPPEIARQVDVAYRNSERLLAIVSGILAASTASRMSVEVTLSPQETDLADVVGAAASDLGPVARDRAIRIDASDLVPTPAFIDAARIRQVADNLLSNAIKFNRDGGTITVGSSTDGRHSWFLVRDTGIGLTVEDQERVFERFFRAESGVPGTGLGLAISREIVRAHGGDITVTSTPGLGTTFMVRLPATAETASDGALRSAAGDGE</sequence>
<dbReference type="InterPro" id="IPR005467">
    <property type="entry name" value="His_kinase_dom"/>
</dbReference>
<dbReference type="Proteomes" id="UP000076998">
    <property type="component" value="Unassembled WGS sequence"/>
</dbReference>
<evidence type="ECO:0000256" key="3">
    <source>
        <dbReference type="ARBA" id="ARBA00012438"/>
    </source>
</evidence>
<dbReference type="InterPro" id="IPR036097">
    <property type="entry name" value="HisK_dim/P_sf"/>
</dbReference>
<dbReference type="CDD" id="cd00130">
    <property type="entry name" value="PAS"/>
    <property type="match status" value="1"/>
</dbReference>
<gene>
    <name evidence="11" type="ORF">AYL44_06115</name>
</gene>
<evidence type="ECO:0000256" key="1">
    <source>
        <dbReference type="ARBA" id="ARBA00000085"/>
    </source>
</evidence>
<evidence type="ECO:0000256" key="9">
    <source>
        <dbReference type="SAM" id="Phobius"/>
    </source>
</evidence>
<dbReference type="InterPro" id="IPR013656">
    <property type="entry name" value="PAS_4"/>
</dbReference>
<keyword evidence="9" id="KW-1133">Transmembrane helix</keyword>
<dbReference type="GO" id="GO:0005886">
    <property type="term" value="C:plasma membrane"/>
    <property type="evidence" value="ECO:0007669"/>
    <property type="project" value="UniProtKB-SubCell"/>
</dbReference>
<dbReference type="InterPro" id="IPR000014">
    <property type="entry name" value="PAS"/>
</dbReference>
<dbReference type="Pfam" id="PF02518">
    <property type="entry name" value="HATPase_c"/>
    <property type="match status" value="1"/>
</dbReference>
<evidence type="ECO:0000313" key="12">
    <source>
        <dbReference type="Proteomes" id="UP000076998"/>
    </source>
</evidence>
<dbReference type="RefSeq" id="WP_082886103.1">
    <property type="nucleotide sequence ID" value="NZ_LSTV01000001.1"/>
</dbReference>
<keyword evidence="6 11" id="KW-0418">Kinase</keyword>
<evidence type="ECO:0000259" key="10">
    <source>
        <dbReference type="PROSITE" id="PS50109"/>
    </source>
</evidence>
<dbReference type="CDD" id="cd00082">
    <property type="entry name" value="HisKA"/>
    <property type="match status" value="1"/>
</dbReference>
<dbReference type="SUPFAM" id="SSF47384">
    <property type="entry name" value="Homodimeric domain of signal transducing histidine kinase"/>
    <property type="match status" value="1"/>
</dbReference>
<keyword evidence="9" id="KW-0812">Transmembrane</keyword>
<organism evidence="11 12">
    <name type="scientific">Microbacterium oleivorans</name>
    <dbReference type="NCBI Taxonomy" id="273677"/>
    <lineage>
        <taxon>Bacteria</taxon>
        <taxon>Bacillati</taxon>
        <taxon>Actinomycetota</taxon>
        <taxon>Actinomycetes</taxon>
        <taxon>Micrococcales</taxon>
        <taxon>Microbacteriaceae</taxon>
        <taxon>Microbacterium</taxon>
    </lineage>
</organism>
<accession>A0A177KF68</accession>
<reference evidence="11 12" key="1">
    <citation type="submission" date="2016-02" db="EMBL/GenBank/DDBJ databases">
        <authorList>
            <person name="Wen L."/>
            <person name="He K."/>
            <person name="Yang H."/>
        </authorList>
    </citation>
    <scope>NUCLEOTIDE SEQUENCE [LARGE SCALE GENOMIC DNA]</scope>
    <source>
        <strain evidence="11 12">CD11_3</strain>
    </source>
</reference>
<evidence type="ECO:0000256" key="2">
    <source>
        <dbReference type="ARBA" id="ARBA00004236"/>
    </source>
</evidence>
<evidence type="ECO:0000256" key="8">
    <source>
        <dbReference type="SAM" id="MobiDB-lite"/>
    </source>
</evidence>
<dbReference type="Pfam" id="PF08448">
    <property type="entry name" value="PAS_4"/>
    <property type="match status" value="1"/>
</dbReference>
<feature type="region of interest" description="Disordered" evidence="8">
    <location>
        <begin position="1"/>
        <end position="31"/>
    </location>
</feature>
<feature type="transmembrane region" description="Helical" evidence="9">
    <location>
        <begin position="73"/>
        <end position="93"/>
    </location>
</feature>
<evidence type="ECO:0000256" key="7">
    <source>
        <dbReference type="ARBA" id="ARBA00023012"/>
    </source>
</evidence>
<comment type="caution">
    <text evidence="11">The sequence shown here is derived from an EMBL/GenBank/DDBJ whole genome shotgun (WGS) entry which is preliminary data.</text>
</comment>
<proteinExistence type="predicted"/>
<name>A0A177KF68_9MICO</name>
<evidence type="ECO:0000256" key="4">
    <source>
        <dbReference type="ARBA" id="ARBA00022553"/>
    </source>
</evidence>
<dbReference type="Pfam" id="PF00512">
    <property type="entry name" value="HisKA"/>
    <property type="match status" value="1"/>
</dbReference>
<keyword evidence="9" id="KW-0472">Membrane</keyword>
<dbReference type="EMBL" id="LSTV01000001">
    <property type="protein sequence ID" value="OAH51804.1"/>
    <property type="molecule type" value="Genomic_DNA"/>
</dbReference>
<dbReference type="GO" id="GO:0009927">
    <property type="term" value="F:histidine phosphotransfer kinase activity"/>
    <property type="evidence" value="ECO:0007669"/>
    <property type="project" value="TreeGrafter"/>
</dbReference>
<feature type="transmembrane region" description="Helical" evidence="9">
    <location>
        <begin position="139"/>
        <end position="158"/>
    </location>
</feature>
<dbReference type="InterPro" id="IPR035965">
    <property type="entry name" value="PAS-like_dom_sf"/>
</dbReference>
<feature type="transmembrane region" description="Helical" evidence="9">
    <location>
        <begin position="164"/>
        <end position="183"/>
    </location>
</feature>
<dbReference type="PANTHER" id="PTHR43047:SF72">
    <property type="entry name" value="OSMOSENSING HISTIDINE PROTEIN KINASE SLN1"/>
    <property type="match status" value="1"/>
</dbReference>
<evidence type="ECO:0000256" key="6">
    <source>
        <dbReference type="ARBA" id="ARBA00022777"/>
    </source>
</evidence>
<dbReference type="Gene3D" id="3.30.450.20">
    <property type="entry name" value="PAS domain"/>
    <property type="match status" value="1"/>
</dbReference>
<dbReference type="SUPFAM" id="SSF55785">
    <property type="entry name" value="PYP-like sensor domain (PAS domain)"/>
    <property type="match status" value="1"/>
</dbReference>
<dbReference type="FunFam" id="3.30.565.10:FF:000006">
    <property type="entry name" value="Sensor histidine kinase WalK"/>
    <property type="match status" value="1"/>
</dbReference>
<dbReference type="EC" id="2.7.13.3" evidence="3"/>